<dbReference type="OrthoDB" id="4364733at2759"/>
<protein>
    <submittedName>
        <fullName evidence="1">Uncharacterized protein</fullName>
    </submittedName>
</protein>
<reference evidence="1 2" key="1">
    <citation type="journal article" date="2012" name="BMC Genomics">
        <title>Tools to kill: Genome of one of the most destructive plant pathogenic fungi Macrophomina phaseolina.</title>
        <authorList>
            <person name="Islam M.S."/>
            <person name="Haque M.S."/>
            <person name="Islam M.M."/>
            <person name="Emdad E.M."/>
            <person name="Halim A."/>
            <person name="Hossen Q.M.M."/>
            <person name="Hossain M.Z."/>
            <person name="Ahmed B."/>
            <person name="Rahim S."/>
            <person name="Rahman M.S."/>
            <person name="Alam M.M."/>
            <person name="Hou S."/>
            <person name="Wan X."/>
            <person name="Saito J.A."/>
            <person name="Alam M."/>
        </authorList>
    </citation>
    <scope>NUCLEOTIDE SEQUENCE [LARGE SCALE GENOMIC DNA]</scope>
    <source>
        <strain evidence="1 2">MS6</strain>
    </source>
</reference>
<evidence type="ECO:0000313" key="1">
    <source>
        <dbReference type="EMBL" id="EKG13537.1"/>
    </source>
</evidence>
<dbReference type="HOGENOM" id="CLU_792431_0_0_1"/>
<dbReference type="InParanoid" id="K2RL85"/>
<dbReference type="EMBL" id="AHHD01000408">
    <property type="protein sequence ID" value="EKG13537.1"/>
    <property type="molecule type" value="Genomic_DNA"/>
</dbReference>
<evidence type="ECO:0000313" key="2">
    <source>
        <dbReference type="Proteomes" id="UP000007129"/>
    </source>
</evidence>
<sequence>MFDEGFGGVDFSNEEREARRALADQSQSSGRVYLRILDLIRKIRRTTRSEASFETRRNALFTLRRIADLFVMRTADDPLTRGVQEQFRGDGEMGRTFIQILSSMSDFEKKRLLDSIDEDMPFGGKIFETALMAKASGIMPALEGCLEALRMPSQSRVKDSENGGECPTRRSPAVTGGYTPIISMHRKETIAFSRAFQGVLSSLNINWHAIRKSDYEQITAATNVYNKLIDLTNEVDRAARPSAPFSIRRHALVKLLKIASTILRTVDRKPAAAYPIKGRFLNDDILGPTCRMIAFQMTSDEKQEVLNMRNGKGLTFEAELVKIVKLAKRHNILLGMRSCLAQLRCQTHEI</sequence>
<accession>K2RL85</accession>
<gene>
    <name evidence="1" type="ORF">MPH_09301</name>
</gene>
<dbReference type="AlphaFoldDB" id="K2RL85"/>
<organism evidence="1 2">
    <name type="scientific">Macrophomina phaseolina (strain MS6)</name>
    <name type="common">Charcoal rot fungus</name>
    <dbReference type="NCBI Taxonomy" id="1126212"/>
    <lineage>
        <taxon>Eukaryota</taxon>
        <taxon>Fungi</taxon>
        <taxon>Dikarya</taxon>
        <taxon>Ascomycota</taxon>
        <taxon>Pezizomycotina</taxon>
        <taxon>Dothideomycetes</taxon>
        <taxon>Dothideomycetes incertae sedis</taxon>
        <taxon>Botryosphaeriales</taxon>
        <taxon>Botryosphaeriaceae</taxon>
        <taxon>Macrophomina</taxon>
    </lineage>
</organism>
<comment type="caution">
    <text evidence="1">The sequence shown here is derived from an EMBL/GenBank/DDBJ whole genome shotgun (WGS) entry which is preliminary data.</text>
</comment>
<dbReference type="Proteomes" id="UP000007129">
    <property type="component" value="Unassembled WGS sequence"/>
</dbReference>
<dbReference type="VEuPathDB" id="FungiDB:MPH_09301"/>
<name>K2RL85_MACPH</name>
<proteinExistence type="predicted"/>